<comment type="similarity">
    <text evidence="2 13">Belongs to the amiloride-sensitive sodium channel (TC 1.A.6) family.</text>
</comment>
<name>A0A8S1GRD4_9PELO</name>
<evidence type="ECO:0000256" key="2">
    <source>
        <dbReference type="ARBA" id="ARBA00007193"/>
    </source>
</evidence>
<gene>
    <name evidence="14" type="ORF">CAUJ_LOCUS2094</name>
</gene>
<comment type="subcellular location">
    <subcellularLocation>
        <location evidence="1">Membrane</location>
        <topology evidence="1">Multi-pass membrane protein</topology>
    </subcellularLocation>
</comment>
<evidence type="ECO:0000256" key="1">
    <source>
        <dbReference type="ARBA" id="ARBA00004141"/>
    </source>
</evidence>
<protein>
    <submittedName>
        <fullName evidence="14">Uncharacterized protein</fullName>
    </submittedName>
</protein>
<dbReference type="InterPro" id="IPR001873">
    <property type="entry name" value="ENaC"/>
</dbReference>
<keyword evidence="10" id="KW-0325">Glycoprotein</keyword>
<dbReference type="InterPro" id="IPR020903">
    <property type="entry name" value="ENaC_CS"/>
</dbReference>
<evidence type="ECO:0000256" key="12">
    <source>
        <dbReference type="ARBA" id="ARBA00023303"/>
    </source>
</evidence>
<evidence type="ECO:0000256" key="6">
    <source>
        <dbReference type="ARBA" id="ARBA00022989"/>
    </source>
</evidence>
<keyword evidence="3 13" id="KW-0813">Transport</keyword>
<evidence type="ECO:0000256" key="8">
    <source>
        <dbReference type="ARBA" id="ARBA00023065"/>
    </source>
</evidence>
<dbReference type="GO" id="GO:0005886">
    <property type="term" value="C:plasma membrane"/>
    <property type="evidence" value="ECO:0007669"/>
    <property type="project" value="TreeGrafter"/>
</dbReference>
<keyword evidence="4 13" id="KW-0894">Sodium channel</keyword>
<evidence type="ECO:0000256" key="10">
    <source>
        <dbReference type="ARBA" id="ARBA00023180"/>
    </source>
</evidence>
<proteinExistence type="inferred from homology"/>
<dbReference type="AlphaFoldDB" id="A0A8S1GRD4"/>
<dbReference type="GO" id="GO:0015280">
    <property type="term" value="F:ligand-gated sodium channel activity"/>
    <property type="evidence" value="ECO:0007669"/>
    <property type="project" value="TreeGrafter"/>
</dbReference>
<dbReference type="Gene3D" id="1.10.287.820">
    <property type="entry name" value="Acid-sensing ion channel domain"/>
    <property type="match status" value="1"/>
</dbReference>
<keyword evidence="11 13" id="KW-0739">Sodium transport</keyword>
<evidence type="ECO:0000256" key="3">
    <source>
        <dbReference type="ARBA" id="ARBA00022448"/>
    </source>
</evidence>
<keyword evidence="15" id="KW-1185">Reference proteome</keyword>
<keyword evidence="9" id="KW-0472">Membrane</keyword>
<evidence type="ECO:0000256" key="5">
    <source>
        <dbReference type="ARBA" id="ARBA00022692"/>
    </source>
</evidence>
<dbReference type="PROSITE" id="PS01206">
    <property type="entry name" value="ASC"/>
    <property type="match status" value="1"/>
</dbReference>
<dbReference type="PANTHER" id="PTHR11690">
    <property type="entry name" value="AMILORIDE-SENSITIVE SODIUM CHANNEL-RELATED"/>
    <property type="match status" value="1"/>
</dbReference>
<evidence type="ECO:0000256" key="4">
    <source>
        <dbReference type="ARBA" id="ARBA00022461"/>
    </source>
</evidence>
<evidence type="ECO:0000313" key="15">
    <source>
        <dbReference type="Proteomes" id="UP000835052"/>
    </source>
</evidence>
<reference evidence="14" key="1">
    <citation type="submission" date="2020-10" db="EMBL/GenBank/DDBJ databases">
        <authorList>
            <person name="Kikuchi T."/>
        </authorList>
    </citation>
    <scope>NUCLEOTIDE SEQUENCE</scope>
    <source>
        <strain evidence="14">NKZ352</strain>
    </source>
</reference>
<keyword evidence="7" id="KW-0915">Sodium</keyword>
<dbReference type="Gene3D" id="1.10.287.770">
    <property type="entry name" value="YojJ-like"/>
    <property type="match status" value="1"/>
</dbReference>
<organism evidence="14 15">
    <name type="scientific">Caenorhabditis auriculariae</name>
    <dbReference type="NCBI Taxonomy" id="2777116"/>
    <lineage>
        <taxon>Eukaryota</taxon>
        <taxon>Metazoa</taxon>
        <taxon>Ecdysozoa</taxon>
        <taxon>Nematoda</taxon>
        <taxon>Chromadorea</taxon>
        <taxon>Rhabditida</taxon>
        <taxon>Rhabditina</taxon>
        <taxon>Rhabditomorpha</taxon>
        <taxon>Rhabditoidea</taxon>
        <taxon>Rhabditidae</taxon>
        <taxon>Peloderinae</taxon>
        <taxon>Caenorhabditis</taxon>
    </lineage>
</organism>
<dbReference type="PRINTS" id="PR01078">
    <property type="entry name" value="AMINACHANNEL"/>
</dbReference>
<evidence type="ECO:0000256" key="7">
    <source>
        <dbReference type="ARBA" id="ARBA00023053"/>
    </source>
</evidence>
<keyword evidence="12 13" id="KW-0407">Ion channel</keyword>
<keyword evidence="6" id="KW-1133">Transmembrane helix</keyword>
<dbReference type="PANTHER" id="PTHR11690:SF269">
    <property type="entry name" value="DEGENERIN-LIKE PROTEIN ASIC-2"/>
    <property type="match status" value="1"/>
</dbReference>
<dbReference type="Proteomes" id="UP000835052">
    <property type="component" value="Unassembled WGS sequence"/>
</dbReference>
<evidence type="ECO:0000256" key="11">
    <source>
        <dbReference type="ARBA" id="ARBA00023201"/>
    </source>
</evidence>
<evidence type="ECO:0000256" key="13">
    <source>
        <dbReference type="RuleBase" id="RU000679"/>
    </source>
</evidence>
<keyword evidence="8 13" id="KW-0406">Ion transport</keyword>
<evidence type="ECO:0000313" key="14">
    <source>
        <dbReference type="EMBL" id="CAD6186175.1"/>
    </source>
</evidence>
<evidence type="ECO:0000256" key="9">
    <source>
        <dbReference type="ARBA" id="ARBA00023136"/>
    </source>
</evidence>
<dbReference type="Pfam" id="PF00858">
    <property type="entry name" value="ASC"/>
    <property type="match status" value="1"/>
</dbReference>
<keyword evidence="5 13" id="KW-0812">Transmembrane</keyword>
<dbReference type="OrthoDB" id="6021021at2759"/>
<accession>A0A8S1GRD4</accession>
<dbReference type="EMBL" id="CAJGYM010000004">
    <property type="protein sequence ID" value="CAD6186175.1"/>
    <property type="molecule type" value="Genomic_DNA"/>
</dbReference>
<sequence>MLVPSDSAKPPYGKCIDTEDDSTNYYQNYTYTLETCFNGCKQRNTVKECGCANPRIMKADADVLCTPTESNLACLQHLKGDQTNQTDPNIDILTDCGCNPPCDENSFKPTASLSRFPADNYYVATDSVNGVAGSCDVSNTKFPSRTDCQKWYSTNGLIIQVFFETLSYELYTESASYGVSDIINDLGGQAGLWLGLSVISVVEVEFHAVFKMVGLILLLFAFCVSGDAIKIRPDENDLNNDQRIKDVDDVRKEIDHIDKRHEESNNFEDLNEKKGN</sequence>
<comment type="caution">
    <text evidence="14">The sequence shown here is derived from an EMBL/GenBank/DDBJ whole genome shotgun (WGS) entry which is preliminary data.</text>
</comment>